<evidence type="ECO:0000313" key="3">
    <source>
        <dbReference type="EMBL" id="MBL1377004.1"/>
    </source>
</evidence>
<sequence length="149" mass="16441">MSQIKLIVYATDFSEGSAHAAELARQLTRLHGARLHLLHVITELHDRHWRGIPGGLMEEFAREIKTQAMTDMHDFAQRFFGDFEGELTTDVVIGPAAEEILVQASALGADLIVMGTHGRSGVEKLLVGSTTERLIRKSMIPVLTVPERG</sequence>
<gene>
    <name evidence="3" type="ORF">JKV55_06600</name>
</gene>
<dbReference type="EMBL" id="JAERTZ010000015">
    <property type="protein sequence ID" value="MBL1377004.1"/>
    <property type="molecule type" value="Genomic_DNA"/>
</dbReference>
<name>A0ABS1QQ65_9GAMM</name>
<dbReference type="Proteomes" id="UP000638570">
    <property type="component" value="Unassembled WGS sequence"/>
</dbReference>
<proteinExistence type="inferred from homology"/>
<dbReference type="InterPro" id="IPR006016">
    <property type="entry name" value="UspA"/>
</dbReference>
<evidence type="ECO:0000256" key="1">
    <source>
        <dbReference type="ARBA" id="ARBA00008791"/>
    </source>
</evidence>
<accession>A0ABS1QQ65</accession>
<dbReference type="InterPro" id="IPR006015">
    <property type="entry name" value="Universal_stress_UspA"/>
</dbReference>
<dbReference type="PANTHER" id="PTHR46268">
    <property type="entry name" value="STRESS RESPONSE PROTEIN NHAX"/>
    <property type="match status" value="1"/>
</dbReference>
<dbReference type="PRINTS" id="PR01438">
    <property type="entry name" value="UNVRSLSTRESS"/>
</dbReference>
<keyword evidence="4" id="KW-1185">Reference proteome</keyword>
<protein>
    <submittedName>
        <fullName evidence="3">Universal stress protein</fullName>
    </submittedName>
</protein>
<dbReference type="Gene3D" id="3.40.50.620">
    <property type="entry name" value="HUPs"/>
    <property type="match status" value="1"/>
</dbReference>
<dbReference type="RefSeq" id="WP_202083455.1">
    <property type="nucleotide sequence ID" value="NZ_JAERTZ010000015.1"/>
</dbReference>
<organism evidence="3 4">
    <name type="scientific">Zobellella iuensis</name>
    <dbReference type="NCBI Taxonomy" id="2803811"/>
    <lineage>
        <taxon>Bacteria</taxon>
        <taxon>Pseudomonadati</taxon>
        <taxon>Pseudomonadota</taxon>
        <taxon>Gammaproteobacteria</taxon>
        <taxon>Aeromonadales</taxon>
        <taxon>Aeromonadaceae</taxon>
        <taxon>Zobellella</taxon>
    </lineage>
</organism>
<comment type="caution">
    <text evidence="3">The sequence shown here is derived from an EMBL/GenBank/DDBJ whole genome shotgun (WGS) entry which is preliminary data.</text>
</comment>
<dbReference type="InterPro" id="IPR014729">
    <property type="entry name" value="Rossmann-like_a/b/a_fold"/>
</dbReference>
<dbReference type="SUPFAM" id="SSF52402">
    <property type="entry name" value="Adenine nucleotide alpha hydrolases-like"/>
    <property type="match status" value="1"/>
</dbReference>
<evidence type="ECO:0000313" key="4">
    <source>
        <dbReference type="Proteomes" id="UP000638570"/>
    </source>
</evidence>
<evidence type="ECO:0000259" key="2">
    <source>
        <dbReference type="Pfam" id="PF00582"/>
    </source>
</evidence>
<dbReference type="Pfam" id="PF00582">
    <property type="entry name" value="Usp"/>
    <property type="match status" value="1"/>
</dbReference>
<reference evidence="4" key="1">
    <citation type="submission" date="2021-01" db="EMBL/GenBank/DDBJ databases">
        <title>Genome public.</title>
        <authorList>
            <person name="Liu C."/>
            <person name="Sun Q."/>
        </authorList>
    </citation>
    <scope>NUCLEOTIDE SEQUENCE [LARGE SCALE GENOMIC DNA]</scope>
    <source>
        <strain evidence="4">CGMCC 1.18722</strain>
    </source>
</reference>
<comment type="similarity">
    <text evidence="1">Belongs to the universal stress protein A family.</text>
</comment>
<dbReference type="CDD" id="cd00293">
    <property type="entry name" value="USP-like"/>
    <property type="match status" value="1"/>
</dbReference>
<feature type="domain" description="UspA" evidence="2">
    <location>
        <begin position="5"/>
        <end position="146"/>
    </location>
</feature>
<dbReference type="PANTHER" id="PTHR46268:SF6">
    <property type="entry name" value="UNIVERSAL STRESS PROTEIN UP12"/>
    <property type="match status" value="1"/>
</dbReference>